<dbReference type="GO" id="GO:0016491">
    <property type="term" value="F:oxidoreductase activity"/>
    <property type="evidence" value="ECO:0007669"/>
    <property type="project" value="UniProtKB-KW"/>
</dbReference>
<sequence>MGKSGYSTGNKKGWILVIIAVLLVAAAGAAVYSLAIKRGGASGHQQALVEVKSSKDIKKNYDVIVVGTDPEGVAAAVSAARNGMKTLLVEARDREVLGGLLTEGWLNSIDMNYEPTKSLISKHDIMNKGIFSEWYGKIEGDSFDVTTAANAFYELVSKEKNIDLLMKAKAVDPITVAAGGATKVSGVTVTKADGSKQAIQANSVIDATQDGDIAAAAGVPFTIGREDLADPKSRMAVTAVFRLNNITPERWKQFGKTIAAEDKGQGKYGINEKSLWGFDKMQEYPAVNKERVRMRGLNGGLQNDNTMLVNALQIFNIDPFDPKSREEAKQIAKDELPHVLSYLKKQYPEFEGVELAEIAPELYVRESRHMQGEYRLTIVDLLENRDQWDRIAFGGYPVDIQRTSPKDNGAVVIDPDKYAVPFRSLVPLKVDGLLVVGRAASYDTLPHGSARVVPVGMAEGEAAGAAAKLAQEQNNTFRQMSASKETIAKLQDILVKQGMDLKPFNIKSGSYMEHKSYAGLKTAISLGLSTGGYKNEFDLDKLSNQQRMVNMLEGMRKFNPASMSGSAAAVITGVKEPQKQSVSLETAAQMIAGLFKQNVSPDKAVEGLQANGFISKATVDSISNKQELTNGDTYMLINDVYKQLKLAK</sequence>
<keyword evidence="3" id="KW-0560">Oxidoreductase</keyword>
<dbReference type="EMBL" id="WHOD01000087">
    <property type="protein sequence ID" value="NOU96067.1"/>
    <property type="molecule type" value="Genomic_DNA"/>
</dbReference>
<dbReference type="InterPro" id="IPR036188">
    <property type="entry name" value="FAD/NAD-bd_sf"/>
</dbReference>
<dbReference type="PRINTS" id="PR00411">
    <property type="entry name" value="PNDRDTASEI"/>
</dbReference>
<evidence type="ECO:0000313" key="6">
    <source>
        <dbReference type="EMBL" id="NOU96067.1"/>
    </source>
</evidence>
<keyword evidence="2" id="KW-0479">Metal-binding</keyword>
<keyword evidence="1" id="KW-0004">4Fe-4S</keyword>
<protein>
    <submittedName>
        <fullName evidence="6">FAD-dependent oxidoreductase</fullName>
    </submittedName>
</protein>
<gene>
    <name evidence="6" type="ORF">GC093_22995</name>
</gene>
<dbReference type="GO" id="GO:0046872">
    <property type="term" value="F:metal ion binding"/>
    <property type="evidence" value="ECO:0007669"/>
    <property type="project" value="UniProtKB-KW"/>
</dbReference>
<keyword evidence="5" id="KW-0411">Iron-sulfur</keyword>
<dbReference type="SUPFAM" id="SSF51905">
    <property type="entry name" value="FAD/NAD(P)-binding domain"/>
    <property type="match status" value="1"/>
</dbReference>
<proteinExistence type="predicted"/>
<evidence type="ECO:0000313" key="7">
    <source>
        <dbReference type="Proteomes" id="UP000641588"/>
    </source>
</evidence>
<keyword evidence="4" id="KW-0408">Iron</keyword>
<dbReference type="PANTHER" id="PTHR43498:SF1">
    <property type="entry name" value="COB--COM HETERODISULFIDE REDUCTASE IRON-SULFUR SUBUNIT A"/>
    <property type="match status" value="1"/>
</dbReference>
<dbReference type="Gene3D" id="3.50.50.60">
    <property type="entry name" value="FAD/NAD(P)-binding domain"/>
    <property type="match status" value="1"/>
</dbReference>
<dbReference type="GO" id="GO:0051539">
    <property type="term" value="F:4 iron, 4 sulfur cluster binding"/>
    <property type="evidence" value="ECO:0007669"/>
    <property type="project" value="UniProtKB-KW"/>
</dbReference>
<keyword evidence="7" id="KW-1185">Reference proteome</keyword>
<accession>A0A972K4J3</accession>
<evidence type="ECO:0000256" key="3">
    <source>
        <dbReference type="ARBA" id="ARBA00023002"/>
    </source>
</evidence>
<evidence type="ECO:0000256" key="1">
    <source>
        <dbReference type="ARBA" id="ARBA00022485"/>
    </source>
</evidence>
<organism evidence="6 7">
    <name type="scientific">Paenibacillus foliorum</name>
    <dbReference type="NCBI Taxonomy" id="2654974"/>
    <lineage>
        <taxon>Bacteria</taxon>
        <taxon>Bacillati</taxon>
        <taxon>Bacillota</taxon>
        <taxon>Bacilli</taxon>
        <taxon>Bacillales</taxon>
        <taxon>Paenibacillaceae</taxon>
        <taxon>Paenibacillus</taxon>
    </lineage>
</organism>
<comment type="caution">
    <text evidence="6">The sequence shown here is derived from an EMBL/GenBank/DDBJ whole genome shotgun (WGS) entry which is preliminary data.</text>
</comment>
<dbReference type="PANTHER" id="PTHR43498">
    <property type="entry name" value="FERREDOXIN:COB-COM HETERODISULFIDE REDUCTASE SUBUNIT A"/>
    <property type="match status" value="1"/>
</dbReference>
<name>A0A972K4J3_9BACL</name>
<dbReference type="Proteomes" id="UP000641588">
    <property type="component" value="Unassembled WGS sequence"/>
</dbReference>
<evidence type="ECO:0000256" key="2">
    <source>
        <dbReference type="ARBA" id="ARBA00022723"/>
    </source>
</evidence>
<evidence type="ECO:0000256" key="4">
    <source>
        <dbReference type="ARBA" id="ARBA00023004"/>
    </source>
</evidence>
<dbReference type="InterPro" id="IPR039650">
    <property type="entry name" value="HdrA-like"/>
</dbReference>
<reference evidence="6" key="1">
    <citation type="submission" date="2019-10" db="EMBL/GenBank/DDBJ databases">
        <title>Description of Paenibacillus glebae sp. nov.</title>
        <authorList>
            <person name="Carlier A."/>
            <person name="Qi S."/>
        </authorList>
    </citation>
    <scope>NUCLEOTIDE SEQUENCE</scope>
    <source>
        <strain evidence="6">LMG 31456</strain>
    </source>
</reference>
<dbReference type="Pfam" id="PF12831">
    <property type="entry name" value="FAD_oxidored"/>
    <property type="match status" value="1"/>
</dbReference>
<dbReference type="RefSeq" id="WP_171654287.1">
    <property type="nucleotide sequence ID" value="NZ_WHOD01000087.1"/>
</dbReference>
<evidence type="ECO:0000256" key="5">
    <source>
        <dbReference type="ARBA" id="ARBA00023014"/>
    </source>
</evidence>
<dbReference type="AlphaFoldDB" id="A0A972K4J3"/>